<dbReference type="GeneID" id="15803860"/>
<evidence type="ECO:0000313" key="3">
    <source>
        <dbReference type="Proteomes" id="UP000031512"/>
    </source>
</evidence>
<proteinExistence type="predicted"/>
<protein>
    <recommendedName>
        <fullName evidence="1">Serine/threonine specific protein phosphatases domain-containing protein</fullName>
    </recommendedName>
</protein>
<dbReference type="PRINTS" id="PR00114">
    <property type="entry name" value="STPHPHTASE"/>
</dbReference>
<feature type="domain" description="Serine/threonine specific protein phosphatases" evidence="1">
    <location>
        <begin position="618"/>
        <end position="899"/>
    </location>
</feature>
<evidence type="ECO:0000259" key="1">
    <source>
        <dbReference type="SMART" id="SM00156"/>
    </source>
</evidence>
<name>L0AVK0_THEEQ</name>
<dbReference type="EMBL" id="CP001669">
    <property type="protein sequence ID" value="AFZ79273.1"/>
    <property type="molecule type" value="Genomic_DNA"/>
</dbReference>
<gene>
    <name evidence="2" type="ORF">BEWA_021210</name>
</gene>
<accession>L0AVK0</accession>
<dbReference type="SUPFAM" id="SSF56300">
    <property type="entry name" value="Metallo-dependent phosphatases"/>
    <property type="match status" value="1"/>
</dbReference>
<dbReference type="eggNOG" id="KOG0374">
    <property type="taxonomic scope" value="Eukaryota"/>
</dbReference>
<evidence type="ECO:0000313" key="2">
    <source>
        <dbReference type="EMBL" id="AFZ79273.1"/>
    </source>
</evidence>
<dbReference type="OrthoDB" id="442428at2759"/>
<dbReference type="PANTHER" id="PTHR11668">
    <property type="entry name" value="SERINE/THREONINE PROTEIN PHOSPHATASE"/>
    <property type="match status" value="1"/>
</dbReference>
<dbReference type="GO" id="GO:0005634">
    <property type="term" value="C:nucleus"/>
    <property type="evidence" value="ECO:0007669"/>
    <property type="project" value="TreeGrafter"/>
</dbReference>
<dbReference type="KEGG" id="beq:BEWA_021210"/>
<dbReference type="Proteomes" id="UP000031512">
    <property type="component" value="Chromosome 1"/>
</dbReference>
<reference evidence="2 3" key="1">
    <citation type="journal article" date="2012" name="BMC Genomics">
        <title>Comparative genomic analysis and phylogenetic position of Theileria equi.</title>
        <authorList>
            <person name="Kappmeyer L.S."/>
            <person name="Thiagarajan M."/>
            <person name="Herndon D.R."/>
            <person name="Ramsay J.D."/>
            <person name="Caler E."/>
            <person name="Djikeng A."/>
            <person name="Gillespie J.J."/>
            <person name="Lau A.O."/>
            <person name="Roalson E.H."/>
            <person name="Silva J.C."/>
            <person name="Silva M.G."/>
            <person name="Suarez C.E."/>
            <person name="Ueti M.W."/>
            <person name="Nene V.M."/>
            <person name="Mealey R.H."/>
            <person name="Knowles D.P."/>
            <person name="Brayton K.A."/>
        </authorList>
    </citation>
    <scope>NUCLEOTIDE SEQUENCE [LARGE SCALE GENOMIC DNA]</scope>
    <source>
        <strain evidence="2 3">WA</strain>
    </source>
</reference>
<dbReference type="InterPro" id="IPR050341">
    <property type="entry name" value="PP1_catalytic_subunit"/>
</dbReference>
<dbReference type="RefSeq" id="XP_004828939.1">
    <property type="nucleotide sequence ID" value="XM_004828882.1"/>
</dbReference>
<sequence length="916" mass="103267">MGSASDEKIAVDTIFVNRLDSSEFSSKLVPIHVEGGNEHISGSSKVEFAGSVSASDSATILRAGSKFTKWLSQSLLLKQIEAADKRVGFSNRQSQDSLDFMIPEEIGTDAATEQVDDSANVMSAIVKDSINSVFFANDGSNNPVISHIFDHSEDRPVSTELLSQMESFKEDFLELANKYYDAFLLKKALLTVLFNHYGGNMVDGYMTLKEYLHMITYHDIFSNVTMAKFVFDAMDRKRSSMIVLNDFIAGMLACSPDASDELALAYGKLRLQHIFRAYDLERRGLLDKETLNVMVNHLEHLSSGGRVGTGFSSENELGIQKPIDMHENVSSDLNETGMDYDSFYSQVASGTIKNTKLLLRSKQDLAKSLVGFFQQVLDKPVCTPVKGLAETRLKPVETVTRPSSEPSASMSKLSLWNSFGTPTRSNSTMEKRVLDLENDDTLFTTRTSESNKINNASSNLYNFPGLNMNKAWSRTPTVNIRENTVRSLGMNCFSESEDDIQKDVLNINDSCIYNEQSVSNYDTHADVEIPSVVEEEISLESTREVTDPEPSQHLHTLEKNDFLDEKINELVKNYRHKYLGFSANEVDDTIALKVFKKFYKKMFESGESFSVDIHFDWCTYTDLLKLCDSTCNLLKKEDSLLKLNGSVQIYGSINADIISLGKMFNTYGWPLHQCNNDQSSPMGEPVISIFVGNFTSDTRVFSLEFLTFLFSLKILFPRHVYFLRSGKDNRLYNNKNGFYNEIYNTLSGNVHSLNFPSEESLILQNARELFHRINDVFEFISIAAIISDKVLCLYGTISSELNRVDELFVPKPIVIFSREVSGKIYYYHNNVHVNEALFGSIQDDELVTSLKKAGIKMLISCDENLRSGYEYSHNSTVLRISTKFKDDTVSTLVLVRSDKGEILINHKSIRVNCLQE</sequence>
<keyword evidence="3" id="KW-1185">Reference proteome</keyword>
<dbReference type="AlphaFoldDB" id="L0AVK0"/>
<dbReference type="SMART" id="SM00156">
    <property type="entry name" value="PP2Ac"/>
    <property type="match status" value="1"/>
</dbReference>
<dbReference type="PANTHER" id="PTHR11668:SF509">
    <property type="entry name" value="SERINE_THREONINE-PROTEIN PHOSPHATASE"/>
    <property type="match status" value="1"/>
</dbReference>
<dbReference type="InterPro" id="IPR011992">
    <property type="entry name" value="EF-hand-dom_pair"/>
</dbReference>
<dbReference type="Gene3D" id="3.60.21.10">
    <property type="match status" value="1"/>
</dbReference>
<dbReference type="GO" id="GO:0004722">
    <property type="term" value="F:protein serine/threonine phosphatase activity"/>
    <property type="evidence" value="ECO:0007669"/>
    <property type="project" value="TreeGrafter"/>
</dbReference>
<dbReference type="Gene3D" id="1.10.238.10">
    <property type="entry name" value="EF-hand"/>
    <property type="match status" value="1"/>
</dbReference>
<dbReference type="InterPro" id="IPR029052">
    <property type="entry name" value="Metallo-depent_PP-like"/>
</dbReference>
<dbReference type="STRING" id="1537102.L0AVK0"/>
<dbReference type="VEuPathDB" id="PiroplasmaDB:BEWA_021210"/>
<dbReference type="SUPFAM" id="SSF47473">
    <property type="entry name" value="EF-hand"/>
    <property type="match status" value="1"/>
</dbReference>
<dbReference type="GO" id="GO:0005737">
    <property type="term" value="C:cytoplasm"/>
    <property type="evidence" value="ECO:0007669"/>
    <property type="project" value="TreeGrafter"/>
</dbReference>
<dbReference type="InterPro" id="IPR006186">
    <property type="entry name" value="Ser/Thr-sp_prot-phosphatase"/>
</dbReference>
<organism evidence="2 3">
    <name type="scientific">Theileria equi strain WA</name>
    <dbReference type="NCBI Taxonomy" id="1537102"/>
    <lineage>
        <taxon>Eukaryota</taxon>
        <taxon>Sar</taxon>
        <taxon>Alveolata</taxon>
        <taxon>Apicomplexa</taxon>
        <taxon>Aconoidasida</taxon>
        <taxon>Piroplasmida</taxon>
        <taxon>Theileriidae</taxon>
        <taxon>Theileria</taxon>
    </lineage>
</organism>